<sequence length="137" mass="14689">MLRAVPPLERGSPPLQRRGHPPGACATGPWSTDVRGLRRRRRRRPGARGRLPGGRESGSAGVLVAFSRRQLPSSEAPRRSGERQCRRARGGDDVLPSSEIGKATSLSMLRRAGDTAGDTSSSTTCCCGLERRTEKAA</sequence>
<evidence type="ECO:0000313" key="3">
    <source>
        <dbReference type="Proteomes" id="UP000604825"/>
    </source>
</evidence>
<dbReference type="Proteomes" id="UP000604825">
    <property type="component" value="Unassembled WGS sequence"/>
</dbReference>
<keyword evidence="3" id="KW-1185">Reference proteome</keyword>
<protein>
    <submittedName>
        <fullName evidence="2">Uncharacterized protein</fullName>
    </submittedName>
</protein>
<organism evidence="2 3">
    <name type="scientific">Miscanthus lutarioriparius</name>
    <dbReference type="NCBI Taxonomy" id="422564"/>
    <lineage>
        <taxon>Eukaryota</taxon>
        <taxon>Viridiplantae</taxon>
        <taxon>Streptophyta</taxon>
        <taxon>Embryophyta</taxon>
        <taxon>Tracheophyta</taxon>
        <taxon>Spermatophyta</taxon>
        <taxon>Magnoliopsida</taxon>
        <taxon>Liliopsida</taxon>
        <taxon>Poales</taxon>
        <taxon>Poaceae</taxon>
        <taxon>PACMAD clade</taxon>
        <taxon>Panicoideae</taxon>
        <taxon>Andropogonodae</taxon>
        <taxon>Andropogoneae</taxon>
        <taxon>Saccharinae</taxon>
        <taxon>Miscanthus</taxon>
    </lineage>
</organism>
<accession>A0A811NQP6</accession>
<comment type="caution">
    <text evidence="2">The sequence shown here is derived from an EMBL/GenBank/DDBJ whole genome shotgun (WGS) entry which is preliminary data.</text>
</comment>
<proteinExistence type="predicted"/>
<dbReference type="AlphaFoldDB" id="A0A811NQP6"/>
<feature type="compositionally biased region" description="Basic and acidic residues" evidence="1">
    <location>
        <begin position="76"/>
        <end position="92"/>
    </location>
</feature>
<name>A0A811NQP6_9POAL</name>
<feature type="compositionally biased region" description="Low complexity" evidence="1">
    <location>
        <begin position="114"/>
        <end position="123"/>
    </location>
</feature>
<evidence type="ECO:0000313" key="2">
    <source>
        <dbReference type="EMBL" id="CAD6228570.1"/>
    </source>
</evidence>
<feature type="region of interest" description="Disordered" evidence="1">
    <location>
        <begin position="1"/>
        <end position="125"/>
    </location>
</feature>
<evidence type="ECO:0000256" key="1">
    <source>
        <dbReference type="SAM" id="MobiDB-lite"/>
    </source>
</evidence>
<feature type="compositionally biased region" description="Basic residues" evidence="1">
    <location>
        <begin position="37"/>
        <end position="47"/>
    </location>
</feature>
<gene>
    <name evidence="2" type="ORF">NCGR_LOCUS19328</name>
</gene>
<dbReference type="EMBL" id="CAJGYO010000005">
    <property type="protein sequence ID" value="CAD6228570.1"/>
    <property type="molecule type" value="Genomic_DNA"/>
</dbReference>
<reference evidence="2" key="1">
    <citation type="submission" date="2020-10" db="EMBL/GenBank/DDBJ databases">
        <authorList>
            <person name="Han B."/>
            <person name="Lu T."/>
            <person name="Zhao Q."/>
            <person name="Huang X."/>
            <person name="Zhao Y."/>
        </authorList>
    </citation>
    <scope>NUCLEOTIDE SEQUENCE</scope>
</reference>